<dbReference type="Gene3D" id="3.40.50.80">
    <property type="entry name" value="Nucleotide-binding domain of ferredoxin-NADP reductase (FNR) module"/>
    <property type="match status" value="1"/>
</dbReference>
<dbReference type="InterPro" id="IPR007037">
    <property type="entry name" value="SIP_rossman_dom"/>
</dbReference>
<organism evidence="3 4">
    <name type="scientific">Ectorhizobium quercum</name>
    <dbReference type="NCBI Taxonomy" id="2965071"/>
    <lineage>
        <taxon>Bacteria</taxon>
        <taxon>Pseudomonadati</taxon>
        <taxon>Pseudomonadota</taxon>
        <taxon>Alphaproteobacteria</taxon>
        <taxon>Hyphomicrobiales</taxon>
        <taxon>Rhizobiaceae</taxon>
        <taxon>Ectorhizobium</taxon>
    </lineage>
</organism>
<protein>
    <submittedName>
        <fullName evidence="3">Siderophore-interacting protein</fullName>
    </submittedName>
</protein>
<dbReference type="InterPro" id="IPR039261">
    <property type="entry name" value="FNR_nucleotide-bd"/>
</dbReference>
<keyword evidence="4" id="KW-1185">Reference proteome</keyword>
<reference evidence="3" key="1">
    <citation type="submission" date="2022-07" db="EMBL/GenBank/DDBJ databases">
        <title>Ectorhizobium quercum gen.nov., sp. nov.</title>
        <authorList>
            <person name="Ma T."/>
            <person name="Li Y."/>
        </authorList>
    </citation>
    <scope>NUCLEOTIDE SEQUENCE</scope>
    <source>
        <strain evidence="3">BDR2-2</strain>
    </source>
</reference>
<evidence type="ECO:0000259" key="2">
    <source>
        <dbReference type="PROSITE" id="PS51384"/>
    </source>
</evidence>
<dbReference type="Gene3D" id="2.40.30.10">
    <property type="entry name" value="Translation factors"/>
    <property type="match status" value="1"/>
</dbReference>
<feature type="domain" description="FAD-binding FR-type" evidence="2">
    <location>
        <begin position="24"/>
        <end position="128"/>
    </location>
</feature>
<dbReference type="InterPro" id="IPR013113">
    <property type="entry name" value="SIP_FAD-bd"/>
</dbReference>
<dbReference type="EMBL" id="JANFPI010000009">
    <property type="protein sequence ID" value="MCX8999600.1"/>
    <property type="molecule type" value="Genomic_DNA"/>
</dbReference>
<sequence>MSAPNTAAGQTGLLPKIERIRHELRRRQLTVLSAVSLTPNMIRITLGGDELEGFTSLSAGDHVKLFVPDGQGGTAMRDYTPRHYDPHNRTLVLDFAVHEAGPATQWALGVRPGDPAQIGGPRGSQVIGGPIRAWVLIGDETALPAIGRRIEEMEAGVPVTSIVAVPGTQDEQTFETAAALTAHWVHRTDATDAAAIIERLRDVPLEPGTFVWLAAEGSVAKAIRAYLVGERNHPLAWLRASGYWVKGKADTTEKFED</sequence>
<dbReference type="AlphaFoldDB" id="A0AAE3N5G0"/>
<dbReference type="Pfam" id="PF04954">
    <property type="entry name" value="SIP"/>
    <property type="match status" value="1"/>
</dbReference>
<dbReference type="InterPro" id="IPR017938">
    <property type="entry name" value="Riboflavin_synthase-like_b-brl"/>
</dbReference>
<proteinExistence type="inferred from homology"/>
<comment type="similarity">
    <text evidence="1">Belongs to the SIP oxidoreductase family.</text>
</comment>
<evidence type="ECO:0000313" key="4">
    <source>
        <dbReference type="Proteomes" id="UP001208771"/>
    </source>
</evidence>
<dbReference type="Proteomes" id="UP001208771">
    <property type="component" value="Unassembled WGS sequence"/>
</dbReference>
<accession>A0AAE3N5G0</accession>
<gene>
    <name evidence="3" type="ORF">NOF55_21060</name>
</gene>
<dbReference type="PANTHER" id="PTHR30157:SF0">
    <property type="entry name" value="NADPH-DEPENDENT FERRIC-CHELATE REDUCTASE"/>
    <property type="match status" value="1"/>
</dbReference>
<evidence type="ECO:0000313" key="3">
    <source>
        <dbReference type="EMBL" id="MCX8999600.1"/>
    </source>
</evidence>
<dbReference type="CDD" id="cd06193">
    <property type="entry name" value="siderophore_interacting"/>
    <property type="match status" value="1"/>
</dbReference>
<name>A0AAE3N5G0_9HYPH</name>
<dbReference type="SUPFAM" id="SSF63380">
    <property type="entry name" value="Riboflavin synthase domain-like"/>
    <property type="match status" value="1"/>
</dbReference>
<comment type="caution">
    <text evidence="3">The sequence shown here is derived from an EMBL/GenBank/DDBJ whole genome shotgun (WGS) entry which is preliminary data.</text>
</comment>
<dbReference type="PROSITE" id="PS51384">
    <property type="entry name" value="FAD_FR"/>
    <property type="match status" value="1"/>
</dbReference>
<dbReference type="PANTHER" id="PTHR30157">
    <property type="entry name" value="FERRIC REDUCTASE, NADPH-DEPENDENT"/>
    <property type="match status" value="1"/>
</dbReference>
<dbReference type="RefSeq" id="WP_306413113.1">
    <property type="nucleotide sequence ID" value="NZ_JANFPI010000009.1"/>
</dbReference>
<dbReference type="InterPro" id="IPR039374">
    <property type="entry name" value="SIP_fam"/>
</dbReference>
<dbReference type="InterPro" id="IPR017927">
    <property type="entry name" value="FAD-bd_FR_type"/>
</dbReference>
<dbReference type="GO" id="GO:0016491">
    <property type="term" value="F:oxidoreductase activity"/>
    <property type="evidence" value="ECO:0007669"/>
    <property type="project" value="InterPro"/>
</dbReference>
<dbReference type="Pfam" id="PF08021">
    <property type="entry name" value="FAD_binding_9"/>
    <property type="match status" value="2"/>
</dbReference>
<evidence type="ECO:0000256" key="1">
    <source>
        <dbReference type="ARBA" id="ARBA00035644"/>
    </source>
</evidence>